<dbReference type="Gene3D" id="1.25.40.70">
    <property type="entry name" value="Phosphatidylinositol 3-kinase, accessory domain (PIK)"/>
    <property type="match status" value="1"/>
</dbReference>
<dbReference type="FunFam" id="1.10.1070.11:FF:000001">
    <property type="entry name" value="Phosphatidylinositol 4,5-bisphosphate 3-kinase catalytic subunit"/>
    <property type="match status" value="1"/>
</dbReference>
<dbReference type="SUPFAM" id="SSF56112">
    <property type="entry name" value="Protein kinase-like (PK-like)"/>
    <property type="match status" value="1"/>
</dbReference>
<dbReference type="InterPro" id="IPR016024">
    <property type="entry name" value="ARM-type_fold"/>
</dbReference>
<dbReference type="InterPro" id="IPR000403">
    <property type="entry name" value="PI3/4_kinase_cat_dom"/>
</dbReference>
<evidence type="ECO:0000259" key="5">
    <source>
        <dbReference type="PROSITE" id="PS50290"/>
    </source>
</evidence>
<dbReference type="Gene3D" id="3.10.20.770">
    <property type="match status" value="1"/>
</dbReference>
<dbReference type="InterPro" id="IPR035448">
    <property type="entry name" value="PI3Kc"/>
</dbReference>
<dbReference type="SMART" id="SM00144">
    <property type="entry name" value="PI3K_rbd"/>
    <property type="match status" value="1"/>
</dbReference>
<sequence length="1085" mass="123969">MASFLRRSSFATLQRQESLRSWNVEKEYPEYESTYRLIDKLLGREQQSSKIEEDHHDPHAKERRKFRYRYLSSALLESRNRLDRMPVDADWAETRQLLNLQEDTYHAATVQANINTMNRLHRRETMRVSMVDVPNVPDSGTLSVKFHLPNNKNKVISVDRKKTVAEVIGQLWRFTAGFLNQENPVVDRDNSVLKICGRNLYLRPTDVFGEIAYVHHCASKDKKIELVLVMFTPELREKLKFYDDQSRDFEMKMFEWSNLEDKGDKDSICHIELRDTPVRFSVSSVTGLKAAAEYREIFFTAEMHLGSEQTLTVGESKRVVISPGATNWVRTVKSFYRPVNPERVRVVRSFEDSADAITTRSRFKTFGQRMLSQSQINIVRPVGINVNIENNQNKQFQRSTSSYGLSESPRSTWVKSLPVRSIESFGEAIDTSPKPEFDDPMDELNLTSSFPLGHLPEAAKLVVYLWIQPQPRDANTTPKKKLLGWAAIQMFDFEHRYIRGRVDIPMYVDKSSNQPSFGGAQLAGVNISLIFPDSNITFGLLEAPTRAFAQGKCPVPPSKHAVEELSRIVDKDPLYTLTKEESQLVWNFRWFLRNKSKALPKVLGCIQWSNPLAVCQGLGALASWRAPSPYEALELLDSRFQCPAIRSFAVQCLRTMTVQDLKNTLLQLVQAIKFEIYHDSALVRFLLTRALSNRTLGTLFFWHLKSEMHDPQVATRYELILEAYLIACGDSQAQELGKQQMLVSALSLMSQRLCDMEGASYMRKREKLIRYLQSFQCPQVQMPFDPSIVVHGLIIPECKVMDSAKAPLWLVFKNVDPLAPPVRILFKDGDDLRQDMLTLQVFNIMNQLWMEEGLELSLTPYAALATGKNQGIIEVVDSSRTVASIQKDKGLNGVFKESSIMDWLNESNHAAGHMQRIVYNFMVSCAGYCVATYAIGLGDRHNDNIMIAKSGHLFHIDFGHFLGNIKTIPFSGGISRERAPFVFTPDFAYVLGGRDSEEFEMFLALGSKAFCVLRENAHIFINLFSLMLSTGMPELTTHKDILYLRKAFALEQDVASVSNWWSRLVIESLNTKATQINFWFHNLVH</sequence>
<keyword evidence="2" id="KW-0547">Nucleotide-binding</keyword>
<evidence type="ECO:0000256" key="2">
    <source>
        <dbReference type="ARBA" id="ARBA00022741"/>
    </source>
</evidence>
<dbReference type="EMBL" id="MDYQ01000154">
    <property type="protein sequence ID" value="PRP80309.1"/>
    <property type="molecule type" value="Genomic_DNA"/>
</dbReference>
<dbReference type="Pfam" id="PF00613">
    <property type="entry name" value="PI3Ka"/>
    <property type="match status" value="1"/>
</dbReference>
<dbReference type="InterPro" id="IPR035892">
    <property type="entry name" value="C2_domain_sf"/>
</dbReference>
<keyword evidence="9" id="KW-1185">Reference proteome</keyword>
<dbReference type="Pfam" id="PF00454">
    <property type="entry name" value="PI3_PI4_kinase"/>
    <property type="match status" value="1"/>
</dbReference>
<dbReference type="GO" id="GO:0005886">
    <property type="term" value="C:plasma membrane"/>
    <property type="evidence" value="ECO:0007669"/>
    <property type="project" value="TreeGrafter"/>
</dbReference>
<dbReference type="GO" id="GO:0043491">
    <property type="term" value="P:phosphatidylinositol 3-kinase/protein kinase B signal transduction"/>
    <property type="evidence" value="ECO:0007669"/>
    <property type="project" value="TreeGrafter"/>
</dbReference>
<dbReference type="InterPro" id="IPR011009">
    <property type="entry name" value="Kinase-like_dom_sf"/>
</dbReference>
<dbReference type="Gene3D" id="3.30.1010.10">
    <property type="entry name" value="Phosphatidylinositol 3-kinase Catalytic Subunit, Chain A, domain 4"/>
    <property type="match status" value="1"/>
</dbReference>
<dbReference type="PROSITE" id="PS00915">
    <property type="entry name" value="PI3_4_KINASE_1"/>
    <property type="match status" value="1"/>
</dbReference>
<dbReference type="Proteomes" id="UP000241769">
    <property type="component" value="Unassembled WGS sequence"/>
</dbReference>
<gene>
    <name evidence="8" type="ORF">PROFUN_11787</name>
</gene>
<dbReference type="GO" id="GO:0005737">
    <property type="term" value="C:cytoplasm"/>
    <property type="evidence" value="ECO:0007669"/>
    <property type="project" value="TreeGrafter"/>
</dbReference>
<evidence type="ECO:0000259" key="6">
    <source>
        <dbReference type="PROSITE" id="PS51545"/>
    </source>
</evidence>
<dbReference type="AlphaFoldDB" id="A0A2P6N8N1"/>
<dbReference type="GO" id="GO:0035005">
    <property type="term" value="F:1-phosphatidylinositol-4-phosphate 3-kinase activity"/>
    <property type="evidence" value="ECO:0007669"/>
    <property type="project" value="TreeGrafter"/>
</dbReference>
<dbReference type="GO" id="GO:0005524">
    <property type="term" value="F:ATP binding"/>
    <property type="evidence" value="ECO:0007669"/>
    <property type="project" value="UniProtKB-KW"/>
</dbReference>
<dbReference type="GO" id="GO:0005942">
    <property type="term" value="C:phosphatidylinositol 3-kinase complex"/>
    <property type="evidence" value="ECO:0007669"/>
    <property type="project" value="TreeGrafter"/>
</dbReference>
<dbReference type="GO" id="GO:0016477">
    <property type="term" value="P:cell migration"/>
    <property type="evidence" value="ECO:0007669"/>
    <property type="project" value="TreeGrafter"/>
</dbReference>
<dbReference type="InParanoid" id="A0A2P6N8N1"/>
<dbReference type="SMART" id="SM00145">
    <property type="entry name" value="PI3Ka"/>
    <property type="match status" value="1"/>
</dbReference>
<reference evidence="8 9" key="1">
    <citation type="journal article" date="2018" name="Genome Biol. Evol.">
        <title>Multiple Roots of Fruiting Body Formation in Amoebozoa.</title>
        <authorList>
            <person name="Hillmann F."/>
            <person name="Forbes G."/>
            <person name="Novohradska S."/>
            <person name="Ferling I."/>
            <person name="Riege K."/>
            <person name="Groth M."/>
            <person name="Westermann M."/>
            <person name="Marz M."/>
            <person name="Spaller T."/>
            <person name="Winckler T."/>
            <person name="Schaap P."/>
            <person name="Glockner G."/>
        </authorList>
    </citation>
    <scope>NUCLEOTIDE SEQUENCE [LARGE SCALE GENOMIC DNA]</scope>
    <source>
        <strain evidence="8 9">Jena</strain>
    </source>
</reference>
<dbReference type="InterPro" id="IPR036940">
    <property type="entry name" value="PI3/4_kinase_cat_sf"/>
</dbReference>
<accession>A0A2P6N8N1</accession>
<name>A0A2P6N8N1_9EUKA</name>
<dbReference type="OrthoDB" id="67688at2759"/>
<comment type="caution">
    <text evidence="8">The sequence shown here is derived from an EMBL/GenBank/DDBJ whole genome shotgun (WGS) entry which is preliminary data.</text>
</comment>
<evidence type="ECO:0000256" key="3">
    <source>
        <dbReference type="ARBA" id="ARBA00022777"/>
    </source>
</evidence>
<dbReference type="SUPFAM" id="SSF49562">
    <property type="entry name" value="C2 domain (Calcium/lipid-binding domain, CaLB)"/>
    <property type="match status" value="1"/>
</dbReference>
<dbReference type="STRING" id="1890364.A0A2P6N8N1"/>
<dbReference type="Gene3D" id="1.10.1070.11">
    <property type="entry name" value="Phosphatidylinositol 3-/4-kinase, catalytic domain"/>
    <property type="match status" value="1"/>
</dbReference>
<dbReference type="PROSITE" id="PS51545">
    <property type="entry name" value="PIK_HELICAL"/>
    <property type="match status" value="1"/>
</dbReference>
<dbReference type="PROSITE" id="PS50290">
    <property type="entry name" value="PI3_4_KINASE_3"/>
    <property type="match status" value="1"/>
</dbReference>
<feature type="domain" description="PIK helical" evidence="6">
    <location>
        <begin position="551"/>
        <end position="727"/>
    </location>
</feature>
<dbReference type="SMART" id="SM00146">
    <property type="entry name" value="PI3Kc"/>
    <property type="match status" value="1"/>
</dbReference>
<proteinExistence type="predicted"/>
<evidence type="ECO:0000256" key="1">
    <source>
        <dbReference type="ARBA" id="ARBA00022679"/>
    </source>
</evidence>
<dbReference type="PANTHER" id="PTHR10048">
    <property type="entry name" value="PHOSPHATIDYLINOSITOL KINASE"/>
    <property type="match status" value="1"/>
</dbReference>
<dbReference type="Gene3D" id="2.60.40.150">
    <property type="entry name" value="C2 domain"/>
    <property type="match status" value="1"/>
</dbReference>
<protein>
    <submittedName>
        <fullName evidence="8">Phosphatidylinositol 3-kinase</fullName>
    </submittedName>
</protein>
<dbReference type="CDD" id="cd00891">
    <property type="entry name" value="PI3Kc"/>
    <property type="match status" value="1"/>
</dbReference>
<dbReference type="SUPFAM" id="SSF48371">
    <property type="entry name" value="ARM repeat"/>
    <property type="match status" value="1"/>
</dbReference>
<dbReference type="InterPro" id="IPR015433">
    <property type="entry name" value="PI3/4_kinase"/>
</dbReference>
<dbReference type="Pfam" id="PF00794">
    <property type="entry name" value="PI3K_rbd"/>
    <property type="match status" value="1"/>
</dbReference>
<evidence type="ECO:0000259" key="7">
    <source>
        <dbReference type="PROSITE" id="PS51546"/>
    </source>
</evidence>
<evidence type="ECO:0000313" key="8">
    <source>
        <dbReference type="EMBL" id="PRP80309.1"/>
    </source>
</evidence>
<dbReference type="PROSITE" id="PS51546">
    <property type="entry name" value="PI3K_RBD"/>
    <property type="match status" value="1"/>
</dbReference>
<organism evidence="8 9">
    <name type="scientific">Planoprotostelium fungivorum</name>
    <dbReference type="NCBI Taxonomy" id="1890364"/>
    <lineage>
        <taxon>Eukaryota</taxon>
        <taxon>Amoebozoa</taxon>
        <taxon>Evosea</taxon>
        <taxon>Variosea</taxon>
        <taxon>Cavosteliida</taxon>
        <taxon>Cavosteliaceae</taxon>
        <taxon>Planoprotostelium</taxon>
    </lineage>
</organism>
<dbReference type="InterPro" id="IPR018936">
    <property type="entry name" value="PI3/4_kinase_CS"/>
</dbReference>
<keyword evidence="1" id="KW-0808">Transferase</keyword>
<keyword evidence="3 8" id="KW-0418">Kinase</keyword>
<evidence type="ECO:0000256" key="4">
    <source>
        <dbReference type="ARBA" id="ARBA00022840"/>
    </source>
</evidence>
<dbReference type="InterPro" id="IPR001263">
    <property type="entry name" value="PI3K_accessory_dom"/>
</dbReference>
<dbReference type="GO" id="GO:0016303">
    <property type="term" value="F:1-phosphatidylinositol-3-kinase activity"/>
    <property type="evidence" value="ECO:0007669"/>
    <property type="project" value="TreeGrafter"/>
</dbReference>
<dbReference type="SUPFAM" id="SSF54236">
    <property type="entry name" value="Ubiquitin-like"/>
    <property type="match status" value="1"/>
</dbReference>
<dbReference type="InterPro" id="IPR029071">
    <property type="entry name" value="Ubiquitin-like_domsf"/>
</dbReference>
<dbReference type="InterPro" id="IPR042236">
    <property type="entry name" value="PI3K_accessory_sf"/>
</dbReference>
<dbReference type="PANTHER" id="PTHR10048:SF14">
    <property type="entry name" value="LD28067P"/>
    <property type="match status" value="1"/>
</dbReference>
<evidence type="ECO:0000313" key="9">
    <source>
        <dbReference type="Proteomes" id="UP000241769"/>
    </source>
</evidence>
<keyword evidence="4" id="KW-0067">ATP-binding</keyword>
<feature type="domain" description="PI3K/PI4K catalytic" evidence="5">
    <location>
        <begin position="794"/>
        <end position="1073"/>
    </location>
</feature>
<dbReference type="GO" id="GO:0048015">
    <property type="term" value="P:phosphatidylinositol-mediated signaling"/>
    <property type="evidence" value="ECO:0007669"/>
    <property type="project" value="TreeGrafter"/>
</dbReference>
<dbReference type="InterPro" id="IPR000341">
    <property type="entry name" value="PI3K_Ras-bd_dom"/>
</dbReference>
<feature type="domain" description="PI3K-RBD" evidence="7">
    <location>
        <begin position="139"/>
        <end position="230"/>
    </location>
</feature>